<keyword evidence="4" id="KW-0833">Ubl conjugation pathway</keyword>
<gene>
    <name evidence="7" type="ORF">PAPYR_2791</name>
</gene>
<comment type="pathway">
    <text evidence="2">Protein modification; protein ubiquitination.</text>
</comment>
<evidence type="ECO:0000259" key="6">
    <source>
        <dbReference type="Pfam" id="PF10408"/>
    </source>
</evidence>
<sequence length="627" mass="69180">MAAHALHVGLLPTCARYGNLMAAISETASRLRKTDSTTHTLFDLSAFYDLSARIFFFLTTIAYRHHQPAALPDHVQTPCAHRSVPFLCFTGSAVMSCRVGRLAAGGAVGAMDHLRRVQKGSPENHMLEDRLAELVRHKHCFDGQIGGSDFLRGCLDFFGYLANLVNSLADPDQSRWPVEPTAPDPSEDAEFDVPHTYALLPGYFVEDLCDFLLFLGRRTHAHPPSHLSSHRDSPTCRLSQTATCQPVPCRAIENWFRAGVLLGPNAEPIMRLLSTLLCADGHLKNPFVRAKINEALADFLPDRSSAEGGDGAPPDISHHLLHSAAVRRHLPLSLLRFYVDIEHTGDSHAFYDKFNARQHATALLLFLWADGPASIIQEALVKKPGTQTQRHGNFASGRPYVRRLPIPTVVLFWAAVCWIRDGVGRAVARQFVKAENKLFNDLTYLLDETLAKLEVIHGCQQTLKNPRAIREMSEVPTPAPAPALSFHKASNLHRRAIDQEAFQSNFATSERLARIFMSLAKLSMKLLVQAARFVPDLLLEGMLCSRLAAMLNYFTLKLVGPQAAVVQVENPGAYGWDPDELLGSIVDVCLRLADSHKKQDYCKAVAAVRHGPPTGAHCLAHTTPAPE</sequence>
<dbReference type="InterPro" id="IPR045132">
    <property type="entry name" value="UBE4"/>
</dbReference>
<keyword evidence="3" id="KW-0808">Transferase</keyword>
<evidence type="ECO:0000256" key="2">
    <source>
        <dbReference type="ARBA" id="ARBA00004906"/>
    </source>
</evidence>
<feature type="domain" description="Ubiquitin conjugation factor E4 core" evidence="6">
    <location>
        <begin position="124"/>
        <end position="606"/>
    </location>
</feature>
<dbReference type="EMBL" id="JAPMOS010000010">
    <property type="protein sequence ID" value="KAJ4460945.1"/>
    <property type="molecule type" value="Genomic_DNA"/>
</dbReference>
<dbReference type="PANTHER" id="PTHR13931">
    <property type="entry name" value="UBIQUITINATION FACTOR E4"/>
    <property type="match status" value="1"/>
</dbReference>
<evidence type="ECO:0000256" key="5">
    <source>
        <dbReference type="ARBA" id="ARBA00023242"/>
    </source>
</evidence>
<keyword evidence="8" id="KW-1185">Reference proteome</keyword>
<dbReference type="Pfam" id="PF10408">
    <property type="entry name" value="Ufd2P_core"/>
    <property type="match status" value="1"/>
</dbReference>
<proteinExistence type="predicted"/>
<dbReference type="InterPro" id="IPR019474">
    <property type="entry name" value="Ub_conjug_fac_E4_core"/>
</dbReference>
<evidence type="ECO:0000256" key="1">
    <source>
        <dbReference type="ARBA" id="ARBA00004123"/>
    </source>
</evidence>
<name>A0ABQ8UP49_9EUKA</name>
<reference evidence="7" key="1">
    <citation type="journal article" date="2022" name="bioRxiv">
        <title>Genomics of Preaxostyla Flagellates Illuminates Evolutionary Transitions and the Path Towards Mitochondrial Loss.</title>
        <authorList>
            <person name="Novak L.V.F."/>
            <person name="Treitli S.C."/>
            <person name="Pyrih J."/>
            <person name="Halakuc P."/>
            <person name="Pipaliya S.V."/>
            <person name="Vacek V."/>
            <person name="Brzon O."/>
            <person name="Soukal P."/>
            <person name="Eme L."/>
            <person name="Dacks J.B."/>
            <person name="Karnkowska A."/>
            <person name="Elias M."/>
            <person name="Hampl V."/>
        </authorList>
    </citation>
    <scope>NUCLEOTIDE SEQUENCE</scope>
    <source>
        <strain evidence="7">RCP-MX</strain>
    </source>
</reference>
<evidence type="ECO:0000256" key="3">
    <source>
        <dbReference type="ARBA" id="ARBA00022679"/>
    </source>
</evidence>
<comment type="caution">
    <text evidence="7">The sequence shown here is derived from an EMBL/GenBank/DDBJ whole genome shotgun (WGS) entry which is preliminary data.</text>
</comment>
<organism evidence="7 8">
    <name type="scientific">Paratrimastix pyriformis</name>
    <dbReference type="NCBI Taxonomy" id="342808"/>
    <lineage>
        <taxon>Eukaryota</taxon>
        <taxon>Metamonada</taxon>
        <taxon>Preaxostyla</taxon>
        <taxon>Paratrimastigidae</taxon>
        <taxon>Paratrimastix</taxon>
    </lineage>
</organism>
<accession>A0ABQ8UP49</accession>
<evidence type="ECO:0000256" key="4">
    <source>
        <dbReference type="ARBA" id="ARBA00022786"/>
    </source>
</evidence>
<evidence type="ECO:0000313" key="8">
    <source>
        <dbReference type="Proteomes" id="UP001141327"/>
    </source>
</evidence>
<dbReference type="PANTHER" id="PTHR13931:SF2">
    <property type="entry name" value="UBIQUITIN CONJUGATION FACTOR E4 B"/>
    <property type="match status" value="1"/>
</dbReference>
<protein>
    <submittedName>
        <fullName evidence="7">Ubiquitin fusion degradation protein 2</fullName>
    </submittedName>
</protein>
<evidence type="ECO:0000313" key="7">
    <source>
        <dbReference type="EMBL" id="KAJ4460945.1"/>
    </source>
</evidence>
<dbReference type="Proteomes" id="UP001141327">
    <property type="component" value="Unassembled WGS sequence"/>
</dbReference>
<comment type="subcellular location">
    <subcellularLocation>
        <location evidence="1">Nucleus</location>
    </subcellularLocation>
</comment>
<keyword evidence="5" id="KW-0539">Nucleus</keyword>